<accession>A0A7W0CGL9</accession>
<organism evidence="1 2">
    <name type="scientific">Nonomuraea soli</name>
    <dbReference type="NCBI Taxonomy" id="1032476"/>
    <lineage>
        <taxon>Bacteria</taxon>
        <taxon>Bacillati</taxon>
        <taxon>Actinomycetota</taxon>
        <taxon>Actinomycetes</taxon>
        <taxon>Streptosporangiales</taxon>
        <taxon>Streptosporangiaceae</taxon>
        <taxon>Nonomuraea</taxon>
    </lineage>
</organism>
<reference evidence="1 2" key="1">
    <citation type="submission" date="2020-07" db="EMBL/GenBank/DDBJ databases">
        <title>Genomic Encyclopedia of Type Strains, Phase IV (KMG-IV): sequencing the most valuable type-strain genomes for metagenomic binning, comparative biology and taxonomic classification.</title>
        <authorList>
            <person name="Goeker M."/>
        </authorList>
    </citation>
    <scope>NUCLEOTIDE SEQUENCE [LARGE SCALE GENOMIC DNA]</scope>
    <source>
        <strain evidence="1 2">DSM 45533</strain>
    </source>
</reference>
<evidence type="ECO:0000313" key="2">
    <source>
        <dbReference type="Proteomes" id="UP000530928"/>
    </source>
</evidence>
<dbReference type="EMBL" id="JACDUR010000002">
    <property type="protein sequence ID" value="MBA2890778.1"/>
    <property type="molecule type" value="Genomic_DNA"/>
</dbReference>
<dbReference type="RefSeq" id="WP_181609564.1">
    <property type="nucleotide sequence ID" value="NZ_BAABAM010000006.1"/>
</dbReference>
<keyword evidence="2" id="KW-1185">Reference proteome</keyword>
<gene>
    <name evidence="1" type="ORF">HNR30_002119</name>
</gene>
<name>A0A7W0CGL9_9ACTN</name>
<dbReference type="Proteomes" id="UP000530928">
    <property type="component" value="Unassembled WGS sequence"/>
</dbReference>
<evidence type="ECO:0000313" key="1">
    <source>
        <dbReference type="EMBL" id="MBA2890778.1"/>
    </source>
</evidence>
<dbReference type="AlphaFoldDB" id="A0A7W0CGL9"/>
<protein>
    <submittedName>
        <fullName evidence="1">Uncharacterized protein</fullName>
    </submittedName>
</protein>
<sequence>MQVIIPSDRPRYGLRMVAYAPNGARLGLLPGHLRFDAGLPLNDVPSLQLSYSGSALGADRLAQHCEIAIEYAVEATSWVEPLNGRFLRIKRSGESTDRAKARSYDCPGWAWQLRKLLLYPSAFMIDGKRRSETASPGDILTAFIDEGQGPGTLPGLVIDFTASHDSSGQPWQAELMIGVEPGTDLLAMLINLAEQGLCDWAMRGRTLRLWNAGTALARQLASGPAPVELRLGRDIDQAPDDASVEDAASSILVMGEESLNVEVTNPSAIMPWGRWEAAQSQGGVSDEGTARFLAQIALERAAGEAGAAHPPAQAVRRPVPAAGRLPRLATSCAPPATRRRCRACGCGR</sequence>
<comment type="caution">
    <text evidence="1">The sequence shown here is derived from an EMBL/GenBank/DDBJ whole genome shotgun (WGS) entry which is preliminary data.</text>
</comment>
<proteinExistence type="predicted"/>